<dbReference type="InterPro" id="IPR013692">
    <property type="entry name" value="CapD_C"/>
</dbReference>
<dbReference type="Pfam" id="PF08485">
    <property type="entry name" value="Polysacc_syn_2C"/>
    <property type="match status" value="1"/>
</dbReference>
<protein>
    <recommendedName>
        <fullName evidence="4">UDP-glucose 4-epimerase</fullName>
        <ecNumber evidence="3">5.1.3.2</ecNumber>
    </recommendedName>
    <alternativeName>
        <fullName evidence="8">Galactowaldenase</fullName>
    </alternativeName>
    <alternativeName>
        <fullName evidence="7">UDP-galactose 4-epimerase</fullName>
    </alternativeName>
</protein>
<dbReference type="SUPFAM" id="SSF51735">
    <property type="entry name" value="NAD(P)-binding Rossmann-fold domains"/>
    <property type="match status" value="1"/>
</dbReference>
<dbReference type="EMBL" id="BMXV01000005">
    <property type="protein sequence ID" value="GGY76466.1"/>
    <property type="molecule type" value="Genomic_DNA"/>
</dbReference>
<evidence type="ECO:0000256" key="1">
    <source>
        <dbReference type="ARBA" id="ARBA00000083"/>
    </source>
</evidence>
<reference evidence="12" key="1">
    <citation type="journal article" date="2019" name="Int. J. Syst. Evol. Microbiol.">
        <title>The Global Catalogue of Microorganisms (GCM) 10K type strain sequencing project: providing services to taxonomists for standard genome sequencing and annotation.</title>
        <authorList>
            <consortium name="The Broad Institute Genomics Platform"/>
            <consortium name="The Broad Institute Genome Sequencing Center for Infectious Disease"/>
            <person name="Wu L."/>
            <person name="Ma J."/>
        </authorList>
    </citation>
    <scope>NUCLEOTIDE SEQUENCE [LARGE SCALE GENOMIC DNA]</scope>
    <source>
        <strain evidence="12">KCTC 22280</strain>
    </source>
</reference>
<organism evidence="11 12">
    <name type="scientific">Marinobacter zhanjiangensis</name>
    <dbReference type="NCBI Taxonomy" id="578215"/>
    <lineage>
        <taxon>Bacteria</taxon>
        <taxon>Pseudomonadati</taxon>
        <taxon>Pseudomonadota</taxon>
        <taxon>Gammaproteobacteria</taxon>
        <taxon>Pseudomonadales</taxon>
        <taxon>Marinobacteraceae</taxon>
        <taxon>Marinobacter</taxon>
    </lineage>
</organism>
<evidence type="ECO:0000256" key="4">
    <source>
        <dbReference type="ARBA" id="ARBA00018569"/>
    </source>
</evidence>
<accession>A0ABQ3B3N7</accession>
<comment type="catalytic activity">
    <reaction evidence="1">
        <text>UDP-alpha-D-glucose = UDP-alpha-D-galactose</text>
        <dbReference type="Rhea" id="RHEA:22168"/>
        <dbReference type="ChEBI" id="CHEBI:58885"/>
        <dbReference type="ChEBI" id="CHEBI:66914"/>
        <dbReference type="EC" id="5.1.3.2"/>
    </reaction>
</comment>
<dbReference type="CDD" id="cd05237">
    <property type="entry name" value="UDP_invert_4-6DH_SDR_e"/>
    <property type="match status" value="1"/>
</dbReference>
<proteinExistence type="inferred from homology"/>
<dbReference type="InterPro" id="IPR003869">
    <property type="entry name" value="Polysac_CapD-like"/>
</dbReference>
<dbReference type="PANTHER" id="PTHR43318">
    <property type="entry name" value="UDP-N-ACETYLGLUCOSAMINE 4,6-DEHYDRATASE"/>
    <property type="match status" value="1"/>
</dbReference>
<evidence type="ECO:0000256" key="8">
    <source>
        <dbReference type="ARBA" id="ARBA00033067"/>
    </source>
</evidence>
<dbReference type="Pfam" id="PF02719">
    <property type="entry name" value="Polysacc_synt_2"/>
    <property type="match status" value="1"/>
</dbReference>
<dbReference type="InterPro" id="IPR051203">
    <property type="entry name" value="Polysaccharide_Synthase-Rel"/>
</dbReference>
<name>A0ABQ3B3N7_9GAMM</name>
<feature type="domain" description="Polysaccharide biosynthesis protein CapD-like" evidence="9">
    <location>
        <begin position="7"/>
        <end position="280"/>
    </location>
</feature>
<keyword evidence="12" id="KW-1185">Reference proteome</keyword>
<gene>
    <name evidence="11" type="primary">fnlA</name>
    <name evidence="11" type="ORF">GCM10007071_24950</name>
</gene>
<evidence type="ECO:0000256" key="5">
    <source>
        <dbReference type="ARBA" id="ARBA00022985"/>
    </source>
</evidence>
<keyword evidence="5" id="KW-0448">Lipopolysaccharide biosynthesis</keyword>
<dbReference type="InterPro" id="IPR036291">
    <property type="entry name" value="NAD(P)-bd_dom_sf"/>
</dbReference>
<dbReference type="RefSeq" id="WP_189576889.1">
    <property type="nucleotide sequence ID" value="NZ_BMXV01000005.1"/>
</dbReference>
<dbReference type="Gene3D" id="3.40.50.720">
    <property type="entry name" value="NAD(P)-binding Rossmann-like Domain"/>
    <property type="match status" value="1"/>
</dbReference>
<sequence length="342" mass="38050">MFSGKTLLISGGTGSFGNAVLRRFLKSDVGEIRIFSRDEKKQDDMRKLYNDPKLKFYIGDVRDYQSVLNAVRGADFIFHAAALKQVPSCEFHPMEAVKTNVLGTENVLEAAINTGVERVICLSTDKAVYPINAMGTSKAMMEKVAVAKSRSANGTVICVTRYGNVMASRGSVIPLFVEQIRAGQPITVTDPNMTRFMMTLDDAVDLVLYAFEHANPGDIFVQKAPAATIKTLAHALTNLLKVPEHEVREIGTRHGEKLFEVLLSREEMAAAEDFGEYFRIPPDLRDLNYGKFVEEGERKISGAVEYNSHNTTRLDQAGMEALLMKLDFIRGQIRGEYVEPQD</sequence>
<dbReference type="EC" id="5.1.3.2" evidence="3"/>
<evidence type="ECO:0000256" key="7">
    <source>
        <dbReference type="ARBA" id="ARBA00031367"/>
    </source>
</evidence>
<comment type="similarity">
    <text evidence="2">Belongs to the polysaccharide synthase family.</text>
</comment>
<keyword evidence="6" id="KW-0413">Isomerase</keyword>
<feature type="domain" description="UDP-glucose 4-epimerase CapD C-terminal" evidence="10">
    <location>
        <begin position="283"/>
        <end position="330"/>
    </location>
</feature>
<evidence type="ECO:0000259" key="9">
    <source>
        <dbReference type="Pfam" id="PF02719"/>
    </source>
</evidence>
<evidence type="ECO:0000313" key="11">
    <source>
        <dbReference type="EMBL" id="GGY76466.1"/>
    </source>
</evidence>
<evidence type="ECO:0000313" key="12">
    <source>
        <dbReference type="Proteomes" id="UP000601597"/>
    </source>
</evidence>
<comment type="caution">
    <text evidence="11">The sequence shown here is derived from an EMBL/GenBank/DDBJ whole genome shotgun (WGS) entry which is preliminary data.</text>
</comment>
<dbReference type="PANTHER" id="PTHR43318:SF2">
    <property type="entry name" value="UDP-N-ACETYLGLUCOSAMINE 4,6-DEHYDRATASE (INVERTING)"/>
    <property type="match status" value="1"/>
</dbReference>
<evidence type="ECO:0000259" key="10">
    <source>
        <dbReference type="Pfam" id="PF08485"/>
    </source>
</evidence>
<dbReference type="Proteomes" id="UP000601597">
    <property type="component" value="Unassembled WGS sequence"/>
</dbReference>
<evidence type="ECO:0000256" key="6">
    <source>
        <dbReference type="ARBA" id="ARBA00023235"/>
    </source>
</evidence>
<evidence type="ECO:0000256" key="3">
    <source>
        <dbReference type="ARBA" id="ARBA00013189"/>
    </source>
</evidence>
<evidence type="ECO:0000256" key="2">
    <source>
        <dbReference type="ARBA" id="ARBA00007430"/>
    </source>
</evidence>